<accession>E8JXT3</accession>
<proteinExistence type="predicted"/>
<dbReference type="Pfam" id="PF09359">
    <property type="entry name" value="VTC"/>
    <property type="match status" value="1"/>
</dbReference>
<dbReference type="Gene3D" id="3.20.100.30">
    <property type="entry name" value="VTC, catalytic tunnel domain"/>
    <property type="match status" value="1"/>
</dbReference>
<dbReference type="InterPro" id="IPR042267">
    <property type="entry name" value="VTC_sf"/>
</dbReference>
<dbReference type="AlphaFoldDB" id="E8JXT3"/>
<dbReference type="eggNOG" id="COG5036">
    <property type="taxonomic scope" value="Bacteria"/>
</dbReference>
<evidence type="ECO:0000313" key="2">
    <source>
        <dbReference type="EMBL" id="EFX37613.1"/>
    </source>
</evidence>
<organism evidence="2 3">
    <name type="scientific">Streptococcus infantis ATCC 700779</name>
    <dbReference type="NCBI Taxonomy" id="889204"/>
    <lineage>
        <taxon>Bacteria</taxon>
        <taxon>Bacillati</taxon>
        <taxon>Bacillota</taxon>
        <taxon>Bacilli</taxon>
        <taxon>Lactobacillales</taxon>
        <taxon>Streptococcaceae</taxon>
        <taxon>Streptococcus</taxon>
    </lineage>
</organism>
<evidence type="ECO:0000313" key="3">
    <source>
        <dbReference type="Proteomes" id="UP000002815"/>
    </source>
</evidence>
<dbReference type="InterPro" id="IPR018966">
    <property type="entry name" value="VTC_domain"/>
</dbReference>
<dbReference type="GO" id="GO:0006799">
    <property type="term" value="P:polyphosphate biosynthetic process"/>
    <property type="evidence" value="ECO:0007669"/>
    <property type="project" value="UniProtKB-ARBA"/>
</dbReference>
<dbReference type="EMBL" id="AEVD01000002">
    <property type="protein sequence ID" value="EFX37613.1"/>
    <property type="molecule type" value="Genomic_DNA"/>
</dbReference>
<keyword evidence="3" id="KW-1185">Reference proteome</keyword>
<dbReference type="CDD" id="cd07750">
    <property type="entry name" value="PolyPPase_VTC_like"/>
    <property type="match status" value="1"/>
</dbReference>
<dbReference type="HOGENOM" id="CLU_072767_1_0_9"/>
<name>E8JXT3_9STRE</name>
<gene>
    <name evidence="2" type="ORF">HMPREF9423_0046</name>
</gene>
<feature type="domain" description="VTC" evidence="1">
    <location>
        <begin position="17"/>
        <end position="244"/>
    </location>
</feature>
<evidence type="ECO:0000259" key="1">
    <source>
        <dbReference type="Pfam" id="PF09359"/>
    </source>
</evidence>
<reference evidence="2 3" key="1">
    <citation type="submission" date="2010-12" db="EMBL/GenBank/DDBJ databases">
        <authorList>
            <person name="Muzny D."/>
            <person name="Qin X."/>
            <person name="Deng J."/>
            <person name="Jiang H."/>
            <person name="Liu Y."/>
            <person name="Qu J."/>
            <person name="Song X.-Z."/>
            <person name="Zhang L."/>
            <person name="Thornton R."/>
            <person name="Coyle M."/>
            <person name="Francisco L."/>
            <person name="Jackson L."/>
            <person name="Javaid M."/>
            <person name="Korchina V."/>
            <person name="Kovar C."/>
            <person name="Mata R."/>
            <person name="Mathew T."/>
            <person name="Ngo R."/>
            <person name="Nguyen L."/>
            <person name="Nguyen N."/>
            <person name="Okwuonu G."/>
            <person name="Ongeri F."/>
            <person name="Pham C."/>
            <person name="Simmons D."/>
            <person name="Wilczek-Boney K."/>
            <person name="Hale W."/>
            <person name="Jakkamsetti A."/>
            <person name="Pham P."/>
            <person name="Ruth R."/>
            <person name="San Lucas F."/>
            <person name="Warren J."/>
            <person name="Zhang J."/>
            <person name="Zhao Z."/>
            <person name="Zhou C."/>
            <person name="Zhu D."/>
            <person name="Lee S."/>
            <person name="Bess C."/>
            <person name="Blankenburg K."/>
            <person name="Forbes L."/>
            <person name="Fu Q."/>
            <person name="Gubbala S."/>
            <person name="Hirani K."/>
            <person name="Jayaseelan J.C."/>
            <person name="Lara F."/>
            <person name="Munidasa M."/>
            <person name="Palculict T."/>
            <person name="Patil S."/>
            <person name="Pu L.-L."/>
            <person name="Saada N."/>
            <person name="Tang L."/>
            <person name="Weissenberger G."/>
            <person name="Zhu Y."/>
            <person name="Hemphill L."/>
            <person name="Shang Y."/>
            <person name="Youmans B."/>
            <person name="Ayvaz T."/>
            <person name="Ross M."/>
            <person name="Santibanez J."/>
            <person name="Aqrawi P."/>
            <person name="Gross S."/>
            <person name="Joshi V."/>
            <person name="Fowler G."/>
            <person name="Nazareth L."/>
            <person name="Reid J."/>
            <person name="Worley K."/>
            <person name="Petrosino J."/>
            <person name="Highlander S."/>
            <person name="Gibbs R."/>
        </authorList>
    </citation>
    <scope>NUCLEOTIDE SEQUENCE [LARGE SCALE GENOMIC DNA]</scope>
    <source>
        <strain evidence="2 3">ATCC 700779</strain>
    </source>
</reference>
<sequence>MKIRGEGLMKPIETTFKRIETKYVVSTDKLDKLIQDLKEYLVEDDYPISTISNIYFDTEYFDILQDEHLGDKRKEKVRMRTYLSQPKIDSQVFLEIKTKDQEGIGRKYRLLSTPSSIINFITKGHLDASITDTVVIEKVKKLQHDYKLAIKPRMYIYYDRYSLKEKKSIEGFHYNKIRITIDQNLVYRDETVSLFAGNHGAPLLDNNTVIMEIKAPGNKPQWLQDILDKYDLMEHKFSKYSCAYHKSQGLPYGPRPSIESAGTAYA</sequence>
<dbReference type="Proteomes" id="UP000002815">
    <property type="component" value="Unassembled WGS sequence"/>
</dbReference>
<comment type="caution">
    <text evidence="2">The sequence shown here is derived from an EMBL/GenBank/DDBJ whole genome shotgun (WGS) entry which is preliminary data.</text>
</comment>
<protein>
    <submittedName>
        <fullName evidence="2">VTC domain protein</fullName>
    </submittedName>
</protein>